<dbReference type="EMBL" id="JANBPG010000363">
    <property type="protein sequence ID" value="KAJ1897138.1"/>
    <property type="molecule type" value="Genomic_DNA"/>
</dbReference>
<reference evidence="1" key="1">
    <citation type="submission" date="2022-07" db="EMBL/GenBank/DDBJ databases">
        <title>Phylogenomic reconstructions and comparative analyses of Kickxellomycotina fungi.</title>
        <authorList>
            <person name="Reynolds N.K."/>
            <person name="Stajich J.E."/>
            <person name="Barry K."/>
            <person name="Grigoriev I.V."/>
            <person name="Crous P."/>
            <person name="Smith M.E."/>
        </authorList>
    </citation>
    <scope>NUCLEOTIDE SEQUENCE</scope>
    <source>
        <strain evidence="1">Benny 63K</strain>
    </source>
</reference>
<accession>A0ACC1IKC5</accession>
<protein>
    <submittedName>
        <fullName evidence="1">Uncharacterized protein</fullName>
    </submittedName>
</protein>
<sequence>MLTAAFTRTQSSRSVAWRAGQRSIATRGATKPSKAKPKPKPQSQQQSQSQPQSQSQSQPQSQSQSQPRPQVGHKRDELQQIPETEKPFTGYFDAVRDIIRMPVTTADPNIPSKRVTAEYCSAHFKQTPRNVSMLTRDFISDSLYNPAYGYFSKQALIFSPKRAYDFGSFRDSADFLGTVGRQYEEMECELDDVRNIPRQLWHTPTELLKPWYGRSVARHIVRQHKADCAARHSDDPLVIYEMGGGNGTLMADILGYVRDEEPAIYARVKYNLIEISAKLARKQLGRQFEGVRIVNKSILEWNERVDEPCFFVAMEVIDNFAHDVVRYDYETGEPVQAFVRVYDDGELEELYEPVADPLIKDYLSARAALPGAAYRSPALPPALYRRLRQQLPLAPNLTRREFIPTQAFQLCRVLRDWFPRHRLVLSDFYQLPDTVPDAVDAPVVQTRFDGNMVPCETYLVQPGWFDIFFPTNFELLKRVYDATCRRDAAGADDRRQSRVCTQREFAQDNAELERTRTRSGENPMLEFYENNKFLLS</sequence>
<proteinExistence type="predicted"/>
<gene>
    <name evidence="1" type="ORF">LPJ66_003561</name>
</gene>
<name>A0ACC1IKC5_9FUNG</name>
<evidence type="ECO:0000313" key="1">
    <source>
        <dbReference type="EMBL" id="KAJ1897138.1"/>
    </source>
</evidence>
<keyword evidence="2" id="KW-1185">Reference proteome</keyword>
<evidence type="ECO:0000313" key="2">
    <source>
        <dbReference type="Proteomes" id="UP001150581"/>
    </source>
</evidence>
<comment type="caution">
    <text evidence="1">The sequence shown here is derived from an EMBL/GenBank/DDBJ whole genome shotgun (WGS) entry which is preliminary data.</text>
</comment>
<organism evidence="1 2">
    <name type="scientific">Kickxella alabastrina</name>
    <dbReference type="NCBI Taxonomy" id="61397"/>
    <lineage>
        <taxon>Eukaryota</taxon>
        <taxon>Fungi</taxon>
        <taxon>Fungi incertae sedis</taxon>
        <taxon>Zoopagomycota</taxon>
        <taxon>Kickxellomycotina</taxon>
        <taxon>Kickxellomycetes</taxon>
        <taxon>Kickxellales</taxon>
        <taxon>Kickxellaceae</taxon>
        <taxon>Kickxella</taxon>
    </lineage>
</organism>
<dbReference type="Proteomes" id="UP001150581">
    <property type="component" value="Unassembled WGS sequence"/>
</dbReference>